<protein>
    <submittedName>
        <fullName evidence="1">Uncharacterized protein</fullName>
    </submittedName>
</protein>
<evidence type="ECO:0000313" key="2">
    <source>
        <dbReference type="Proteomes" id="UP001057402"/>
    </source>
</evidence>
<comment type="caution">
    <text evidence="1">The sequence shown here is derived from an EMBL/GenBank/DDBJ whole genome shotgun (WGS) entry which is preliminary data.</text>
</comment>
<name>A0ACB9QY20_9MYRT</name>
<dbReference type="EMBL" id="CM042883">
    <property type="protein sequence ID" value="KAI4371578.1"/>
    <property type="molecule type" value="Genomic_DNA"/>
</dbReference>
<reference evidence="2" key="1">
    <citation type="journal article" date="2023" name="Front. Plant Sci.">
        <title>Chromosomal-level genome assembly of Melastoma candidum provides insights into trichome evolution.</title>
        <authorList>
            <person name="Zhong Y."/>
            <person name="Wu W."/>
            <person name="Sun C."/>
            <person name="Zou P."/>
            <person name="Liu Y."/>
            <person name="Dai S."/>
            <person name="Zhou R."/>
        </authorList>
    </citation>
    <scope>NUCLEOTIDE SEQUENCE [LARGE SCALE GENOMIC DNA]</scope>
</reference>
<accession>A0ACB9QY20</accession>
<proteinExistence type="predicted"/>
<gene>
    <name evidence="1" type="ORF">MLD38_009907</name>
</gene>
<organism evidence="1 2">
    <name type="scientific">Melastoma candidum</name>
    <dbReference type="NCBI Taxonomy" id="119954"/>
    <lineage>
        <taxon>Eukaryota</taxon>
        <taxon>Viridiplantae</taxon>
        <taxon>Streptophyta</taxon>
        <taxon>Embryophyta</taxon>
        <taxon>Tracheophyta</taxon>
        <taxon>Spermatophyta</taxon>
        <taxon>Magnoliopsida</taxon>
        <taxon>eudicotyledons</taxon>
        <taxon>Gunneridae</taxon>
        <taxon>Pentapetalae</taxon>
        <taxon>rosids</taxon>
        <taxon>malvids</taxon>
        <taxon>Myrtales</taxon>
        <taxon>Melastomataceae</taxon>
        <taxon>Melastomatoideae</taxon>
        <taxon>Melastomateae</taxon>
        <taxon>Melastoma</taxon>
    </lineage>
</organism>
<keyword evidence="2" id="KW-1185">Reference proteome</keyword>
<sequence length="356" mass="39226">MGHRCCTKQKVKRGLWSPEEDDKLVAYITTHGHGSWSSVPKLAGLQRCGKSCRLRWINYLRPDLKRGSFSPQEERTIVDVHRILGNRWSQIAKHLPGRTDNEVKNFWNSCIKKKLLSQGLDPNTHNLLPQRRRRHHHQVRNPIRTTSTSTFQVTDSTDSVDVKAVPFITLPRNSIILQEGGSGNSHLTSLSTDIYVPAMIPGSPSNNTVSFEYQGPYVPGGGHLPHQDIGHSQGMTMGMGMEGQWSTASTLSSLLLSGLGNLDETCAWDSALDASQPPCDELMRVHNPEVEIVNEAATATTAAESCYGKNGGQDLRNEEGGNFDFDYGEEATMGGGPCGLSTNYHLSPMDQLAWNC</sequence>
<evidence type="ECO:0000313" key="1">
    <source>
        <dbReference type="EMBL" id="KAI4371578.1"/>
    </source>
</evidence>
<dbReference type="Proteomes" id="UP001057402">
    <property type="component" value="Chromosome 4"/>
</dbReference>